<keyword evidence="9" id="KW-1185">Reference proteome</keyword>
<evidence type="ECO:0000256" key="4">
    <source>
        <dbReference type="ARBA" id="ARBA00023235"/>
    </source>
</evidence>
<dbReference type="EC" id="5.2.1.8" evidence="6"/>
<evidence type="ECO:0000256" key="5">
    <source>
        <dbReference type="PROSITE-ProRule" id="PRU00277"/>
    </source>
</evidence>
<dbReference type="SUPFAM" id="SSF54534">
    <property type="entry name" value="FKBP-like"/>
    <property type="match status" value="1"/>
</dbReference>
<comment type="caution">
    <text evidence="8">The sequence shown here is derived from an EMBL/GenBank/DDBJ whole genome shotgun (WGS) entry which is preliminary data.</text>
</comment>
<evidence type="ECO:0000313" key="9">
    <source>
        <dbReference type="Proteomes" id="UP000012371"/>
    </source>
</evidence>
<dbReference type="Pfam" id="PF00254">
    <property type="entry name" value="FKBP_C"/>
    <property type="match status" value="1"/>
</dbReference>
<sequence>MRQSLEQFFSLAKKSKSQMLSLRMKIRIQAALFFLFVLVFPIQSAEKDFQIIDLVVGKGEEAFSGSYVTVHYVGKLPNGTKFDSSRDRNRPFEFNLGAGEVVKGWDKGIKGMRVGGKRKLIIPPELGYGSKKVGNIPADSTLIFEVELLKIY</sequence>
<keyword evidence="4 5" id="KW-0413">Isomerase</keyword>
<dbReference type="FunFam" id="3.10.50.40:FF:000006">
    <property type="entry name" value="Peptidyl-prolyl cis-trans isomerase"/>
    <property type="match status" value="1"/>
</dbReference>
<evidence type="ECO:0000259" key="7">
    <source>
        <dbReference type="PROSITE" id="PS50059"/>
    </source>
</evidence>
<dbReference type="Gene3D" id="3.10.50.40">
    <property type="match status" value="1"/>
</dbReference>
<accession>N1VQS8</accession>
<comment type="similarity">
    <text evidence="2 6">Belongs to the FKBP-type PPIase family.</text>
</comment>
<reference evidence="8" key="1">
    <citation type="submission" date="2013-03" db="EMBL/GenBank/DDBJ databases">
        <authorList>
            <person name="Harkins D.M."/>
            <person name="Durkin A.S."/>
            <person name="Brinkac L.M."/>
            <person name="Haft D.H."/>
            <person name="Selengut J.D."/>
            <person name="Sanka R."/>
            <person name="DePew J."/>
            <person name="Purushe J."/>
            <person name="Hartskeerl R.A."/>
            <person name="Ahmed A."/>
            <person name="van der Linden H."/>
            <person name="Goris M.G.A."/>
            <person name="Vinetz J.M."/>
            <person name="Sutton G.G."/>
            <person name="Nierman W.C."/>
            <person name="Fouts D.E."/>
        </authorList>
    </citation>
    <scope>NUCLEOTIDE SEQUENCE [LARGE SCALE GENOMIC DNA]</scope>
    <source>
        <strain evidence="8">LT 11-33</strain>
    </source>
</reference>
<protein>
    <recommendedName>
        <fullName evidence="6">Peptidyl-prolyl cis-trans isomerase</fullName>
        <ecNumber evidence="6">5.2.1.8</ecNumber>
    </recommendedName>
</protein>
<keyword evidence="3 5" id="KW-0697">Rotamase</keyword>
<dbReference type="AlphaFoldDB" id="N1VQS8"/>
<comment type="catalytic activity">
    <reaction evidence="1 5 6">
        <text>[protein]-peptidylproline (omega=180) = [protein]-peptidylproline (omega=0)</text>
        <dbReference type="Rhea" id="RHEA:16237"/>
        <dbReference type="Rhea" id="RHEA-COMP:10747"/>
        <dbReference type="Rhea" id="RHEA-COMP:10748"/>
        <dbReference type="ChEBI" id="CHEBI:83833"/>
        <dbReference type="ChEBI" id="CHEBI:83834"/>
        <dbReference type="EC" id="5.2.1.8"/>
    </reaction>
</comment>
<evidence type="ECO:0000256" key="6">
    <source>
        <dbReference type="RuleBase" id="RU003915"/>
    </source>
</evidence>
<dbReference type="EMBL" id="AOGW02000011">
    <property type="protein sequence ID" value="EMY60808.1"/>
    <property type="molecule type" value="Genomic_DNA"/>
</dbReference>
<evidence type="ECO:0000256" key="3">
    <source>
        <dbReference type="ARBA" id="ARBA00023110"/>
    </source>
</evidence>
<evidence type="ECO:0000313" key="8">
    <source>
        <dbReference type="EMBL" id="EMY60808.1"/>
    </source>
</evidence>
<evidence type="ECO:0000256" key="1">
    <source>
        <dbReference type="ARBA" id="ARBA00000971"/>
    </source>
</evidence>
<proteinExistence type="inferred from homology"/>
<dbReference type="PROSITE" id="PS50059">
    <property type="entry name" value="FKBP_PPIASE"/>
    <property type="match status" value="1"/>
</dbReference>
<dbReference type="PANTHER" id="PTHR43811">
    <property type="entry name" value="FKBP-TYPE PEPTIDYL-PROLYL CIS-TRANS ISOMERASE FKPA"/>
    <property type="match status" value="1"/>
</dbReference>
<dbReference type="STRING" id="1257025.LEP1GSC203_0634"/>
<dbReference type="Proteomes" id="UP000012371">
    <property type="component" value="Unassembled WGS sequence"/>
</dbReference>
<name>N1VQS8_9LEPT</name>
<feature type="domain" description="PPIase FKBP-type" evidence="7">
    <location>
        <begin position="65"/>
        <end position="152"/>
    </location>
</feature>
<dbReference type="InterPro" id="IPR001179">
    <property type="entry name" value="PPIase_FKBP_dom"/>
</dbReference>
<dbReference type="PANTHER" id="PTHR43811:SF19">
    <property type="entry name" value="39 KDA FK506-BINDING NUCLEAR PROTEIN"/>
    <property type="match status" value="1"/>
</dbReference>
<organism evidence="8 9">
    <name type="scientific">Leptospira terpstrae serovar Hualin str. LT 11-33 = ATCC 700639</name>
    <dbReference type="NCBI Taxonomy" id="1257025"/>
    <lineage>
        <taxon>Bacteria</taxon>
        <taxon>Pseudomonadati</taxon>
        <taxon>Spirochaetota</taxon>
        <taxon>Spirochaetia</taxon>
        <taxon>Leptospirales</taxon>
        <taxon>Leptospiraceae</taxon>
        <taxon>Leptospira</taxon>
    </lineage>
</organism>
<dbReference type="InterPro" id="IPR046357">
    <property type="entry name" value="PPIase_dom_sf"/>
</dbReference>
<evidence type="ECO:0000256" key="2">
    <source>
        <dbReference type="ARBA" id="ARBA00006577"/>
    </source>
</evidence>
<gene>
    <name evidence="8" type="ORF">LEP1GSC203_0634</name>
</gene>
<dbReference type="GO" id="GO:0003755">
    <property type="term" value="F:peptidyl-prolyl cis-trans isomerase activity"/>
    <property type="evidence" value="ECO:0007669"/>
    <property type="project" value="UniProtKB-UniRule"/>
</dbReference>